<accession>A0ABD1KFY5</accession>
<comment type="caution">
    <text evidence="1">The sequence shown here is derived from an EMBL/GenBank/DDBJ whole genome shotgun (WGS) entry which is preliminary data.</text>
</comment>
<dbReference type="Proteomes" id="UP001591681">
    <property type="component" value="Unassembled WGS sequence"/>
</dbReference>
<gene>
    <name evidence="1" type="ORF">ACEWY4_007128</name>
</gene>
<dbReference type="InterPro" id="IPR042407">
    <property type="entry name" value="NCBP2-AS2"/>
</dbReference>
<evidence type="ECO:0000313" key="1">
    <source>
        <dbReference type="EMBL" id="KAL2097921.1"/>
    </source>
</evidence>
<organism evidence="1 2">
    <name type="scientific">Coilia grayii</name>
    <name type="common">Gray's grenadier anchovy</name>
    <dbReference type="NCBI Taxonomy" id="363190"/>
    <lineage>
        <taxon>Eukaryota</taxon>
        <taxon>Metazoa</taxon>
        <taxon>Chordata</taxon>
        <taxon>Craniata</taxon>
        <taxon>Vertebrata</taxon>
        <taxon>Euteleostomi</taxon>
        <taxon>Actinopterygii</taxon>
        <taxon>Neopterygii</taxon>
        <taxon>Teleostei</taxon>
        <taxon>Clupei</taxon>
        <taxon>Clupeiformes</taxon>
        <taxon>Clupeoidei</taxon>
        <taxon>Engraulidae</taxon>
        <taxon>Coilinae</taxon>
        <taxon>Coilia</taxon>
    </lineage>
</organism>
<name>A0ABD1KFY5_9TELE</name>
<dbReference type="PANTHER" id="PTHR41161">
    <property type="entry name" value="PROTEIN NCBP2AS2"/>
    <property type="match status" value="1"/>
</dbReference>
<dbReference type="EMBL" id="JBHFQA010000006">
    <property type="protein sequence ID" value="KAL2097921.1"/>
    <property type="molecule type" value="Genomic_DNA"/>
</dbReference>
<dbReference type="PANTHER" id="PTHR41161:SF1">
    <property type="entry name" value="PROTEIN NCBP2AS2"/>
    <property type="match status" value="1"/>
</dbReference>
<evidence type="ECO:0000313" key="2">
    <source>
        <dbReference type="Proteomes" id="UP001591681"/>
    </source>
</evidence>
<dbReference type="AlphaFoldDB" id="A0ABD1KFY5"/>
<keyword evidence="2" id="KW-1185">Reference proteome</keyword>
<sequence length="132" mass="14741">MASATPQTMALYHGLKDLEVSTTNVFAMVLQRLLYALINNAQLVEKLAESRPIRRAAQITAFAITKAQIAGKDATSKLLKSDTLRQIKDEAGRVPRDVGEMGRKAGRIRDSFVRDVREGMRDASRQIKNRDK</sequence>
<reference evidence="1 2" key="1">
    <citation type="submission" date="2024-09" db="EMBL/GenBank/DDBJ databases">
        <title>A chromosome-level genome assembly of Gray's grenadier anchovy, Coilia grayii.</title>
        <authorList>
            <person name="Fu Z."/>
        </authorList>
    </citation>
    <scope>NUCLEOTIDE SEQUENCE [LARGE SCALE GENOMIC DNA]</scope>
    <source>
        <strain evidence="1">G4</strain>
        <tissue evidence="1">Muscle</tissue>
    </source>
</reference>
<proteinExistence type="predicted"/>
<protein>
    <submittedName>
        <fullName evidence="1">Uncharacterized protein</fullName>
    </submittedName>
</protein>